<feature type="transmembrane region" description="Helical" evidence="11">
    <location>
        <begin position="81"/>
        <end position="104"/>
    </location>
</feature>
<dbReference type="RefSeq" id="WP_045805249.1">
    <property type="nucleotide sequence ID" value="NZ_LANU01000003.1"/>
</dbReference>
<dbReference type="SUPFAM" id="SSF81452">
    <property type="entry name" value="Cytochrome c oxidase subunit III-like"/>
    <property type="match status" value="1"/>
</dbReference>
<evidence type="ECO:0000256" key="4">
    <source>
        <dbReference type="ARBA" id="ARBA00022692"/>
    </source>
</evidence>
<gene>
    <name evidence="13" type="ORF">EMUCRT_0987</name>
</gene>
<keyword evidence="5" id="KW-1278">Translocase</keyword>
<dbReference type="InterPro" id="IPR013833">
    <property type="entry name" value="Cyt_c_oxidase_su3_a-hlx"/>
</dbReference>
<feature type="transmembrane region" description="Helical" evidence="11">
    <location>
        <begin position="16"/>
        <end position="37"/>
    </location>
</feature>
<evidence type="ECO:0000256" key="9">
    <source>
        <dbReference type="ARBA" id="ARBA00031625"/>
    </source>
</evidence>
<dbReference type="Gene3D" id="1.10.287.70">
    <property type="match status" value="1"/>
</dbReference>
<dbReference type="EC" id="7.1.1.9" evidence="3"/>
<dbReference type="InterPro" id="IPR033945">
    <property type="entry name" value="Cyt_c_oxase_su3_dom"/>
</dbReference>
<evidence type="ECO:0000313" key="13">
    <source>
        <dbReference type="EMBL" id="KJV63530.1"/>
    </source>
</evidence>
<proteinExistence type="inferred from homology"/>
<dbReference type="InterPro" id="IPR024791">
    <property type="entry name" value="Cyt_c/ubiquinol_Oxase_su3"/>
</dbReference>
<evidence type="ECO:0000256" key="1">
    <source>
        <dbReference type="ARBA" id="ARBA00004141"/>
    </source>
</evidence>
<evidence type="ECO:0000256" key="10">
    <source>
        <dbReference type="RuleBase" id="RU003376"/>
    </source>
</evidence>
<keyword evidence="7 11" id="KW-0472">Membrane</keyword>
<dbReference type="PATRIC" id="fig|1359167.3.peg.950"/>
<feature type="transmembrane region" description="Helical" evidence="11">
    <location>
        <begin position="168"/>
        <end position="188"/>
    </location>
</feature>
<sequence>MKGKLHDYHLVSPSPWPLLFSLTILITALGAVGTIHGLHIGKLTLILGIPSVSIILYKWWKDIVTEAIKDNCHTEIVKKGLRLAMAALILSETMFFFGFFWSFFKAWLFPVHIFDNLVPSKPVAWPPDGITRLDPWSMPLLNTVILLLSGCTLTWSHHSLINNDNKNTVRMLGVTIVLGIIFSMFQAIEYLHTGFSFRETGEKAIYSSNFYMITGFHGLHVIVGTIFLAICWFRVKKNQLSPENHIGFECAAWYWHFVDVIWLLLFVFLYWISS</sequence>
<evidence type="ECO:0000256" key="11">
    <source>
        <dbReference type="SAM" id="Phobius"/>
    </source>
</evidence>
<organism evidence="13 14">
    <name type="scientific">Ehrlichia cf. muris str. EmCRT</name>
    <dbReference type="NCBI Taxonomy" id="1359167"/>
    <lineage>
        <taxon>Bacteria</taxon>
        <taxon>Pseudomonadati</taxon>
        <taxon>Pseudomonadota</taxon>
        <taxon>Alphaproteobacteria</taxon>
        <taxon>Rickettsiales</taxon>
        <taxon>Anaplasmataceae</taxon>
        <taxon>Ehrlichia</taxon>
    </lineage>
</organism>
<evidence type="ECO:0000256" key="6">
    <source>
        <dbReference type="ARBA" id="ARBA00022989"/>
    </source>
</evidence>
<feature type="transmembrane region" description="Helical" evidence="11">
    <location>
        <begin position="253"/>
        <end position="272"/>
    </location>
</feature>
<evidence type="ECO:0000256" key="2">
    <source>
        <dbReference type="ARBA" id="ARBA00010581"/>
    </source>
</evidence>
<evidence type="ECO:0000313" key="14">
    <source>
        <dbReference type="Proteomes" id="UP000033546"/>
    </source>
</evidence>
<comment type="subcellular location">
    <subcellularLocation>
        <location evidence="10">Cell membrane</location>
        <topology evidence="10">Multi-pass membrane protein</topology>
    </subcellularLocation>
    <subcellularLocation>
        <location evidence="1">Membrane</location>
        <topology evidence="1">Multi-pass membrane protein</topology>
    </subcellularLocation>
</comment>
<dbReference type="Gene3D" id="1.20.120.80">
    <property type="entry name" value="Cytochrome c oxidase, subunit III, four-helix bundle"/>
    <property type="match status" value="1"/>
</dbReference>
<dbReference type="InterPro" id="IPR000298">
    <property type="entry name" value="Cyt_c_oxidase-like_su3"/>
</dbReference>
<dbReference type="GO" id="GO:0004129">
    <property type="term" value="F:cytochrome-c oxidase activity"/>
    <property type="evidence" value="ECO:0007669"/>
    <property type="project" value="UniProtKB-EC"/>
</dbReference>
<keyword evidence="4 10" id="KW-0812">Transmembrane</keyword>
<dbReference type="CDD" id="cd01665">
    <property type="entry name" value="Cyt_c_Oxidase_III"/>
    <property type="match status" value="1"/>
</dbReference>
<feature type="domain" description="Heme-copper oxidase subunit III family profile" evidence="12">
    <location>
        <begin position="4"/>
        <end position="274"/>
    </location>
</feature>
<name>A0A0F3N624_9RICK</name>
<feature type="transmembrane region" description="Helical" evidence="11">
    <location>
        <begin position="208"/>
        <end position="233"/>
    </location>
</feature>
<evidence type="ECO:0000256" key="5">
    <source>
        <dbReference type="ARBA" id="ARBA00022967"/>
    </source>
</evidence>
<protein>
    <recommendedName>
        <fullName evidence="3">cytochrome-c oxidase</fullName>
        <ecNumber evidence="3">7.1.1.9</ecNumber>
    </recommendedName>
    <alternativeName>
        <fullName evidence="8">Cytochrome aa3 subunit 3</fullName>
    </alternativeName>
    <alternativeName>
        <fullName evidence="9">Cytochrome c oxidase polypeptide III</fullName>
    </alternativeName>
</protein>
<evidence type="ECO:0000259" key="12">
    <source>
        <dbReference type="PROSITE" id="PS50253"/>
    </source>
</evidence>
<dbReference type="GO" id="GO:0005886">
    <property type="term" value="C:plasma membrane"/>
    <property type="evidence" value="ECO:0007669"/>
    <property type="project" value="UniProtKB-SubCell"/>
</dbReference>
<evidence type="ECO:0000256" key="7">
    <source>
        <dbReference type="ARBA" id="ARBA00023136"/>
    </source>
</evidence>
<comment type="caution">
    <text evidence="13">The sequence shown here is derived from an EMBL/GenBank/DDBJ whole genome shotgun (WGS) entry which is preliminary data.</text>
</comment>
<dbReference type="PANTHER" id="PTHR11403">
    <property type="entry name" value="CYTOCHROME C OXIDASE SUBUNIT III"/>
    <property type="match status" value="1"/>
</dbReference>
<dbReference type="InterPro" id="IPR035973">
    <property type="entry name" value="Cyt_c_oxidase_su3-like_sf"/>
</dbReference>
<dbReference type="PANTHER" id="PTHR11403:SF7">
    <property type="entry name" value="CYTOCHROME C OXIDASE SUBUNIT 3"/>
    <property type="match status" value="1"/>
</dbReference>
<reference evidence="13 14" key="1">
    <citation type="submission" date="2015-02" db="EMBL/GenBank/DDBJ databases">
        <title>Genome Sequencing of Rickettsiales.</title>
        <authorList>
            <person name="Daugherty S.C."/>
            <person name="Su Q."/>
            <person name="Abolude K."/>
            <person name="Beier-Sexton M."/>
            <person name="Carlyon J.A."/>
            <person name="Carter R."/>
            <person name="Day N.P."/>
            <person name="Dumler S.J."/>
            <person name="Dyachenko V."/>
            <person name="Godinez A."/>
            <person name="Kurtti T.J."/>
            <person name="Lichay M."/>
            <person name="Mullins K.E."/>
            <person name="Ott S."/>
            <person name="Pappas-Brown V."/>
            <person name="Paris D.H."/>
            <person name="Patel P."/>
            <person name="Richards A.L."/>
            <person name="Sadzewicz L."/>
            <person name="Sears K."/>
            <person name="Seidman D."/>
            <person name="Sengamalay N."/>
            <person name="Stenos J."/>
            <person name="Tallon L.J."/>
            <person name="Vincent G."/>
            <person name="Fraser C.M."/>
            <person name="Munderloh U."/>
            <person name="Dunning-Hotopp J.C."/>
        </authorList>
    </citation>
    <scope>NUCLEOTIDE SEQUENCE [LARGE SCALE GENOMIC DNA]</scope>
    <source>
        <strain evidence="13 14">EmCRT</strain>
    </source>
</reference>
<comment type="similarity">
    <text evidence="2 10">Belongs to the cytochrome c oxidase subunit 3 family.</text>
</comment>
<accession>A0A0F3N624</accession>
<evidence type="ECO:0000256" key="8">
    <source>
        <dbReference type="ARBA" id="ARBA00031400"/>
    </source>
</evidence>
<dbReference type="Pfam" id="PF00510">
    <property type="entry name" value="COX3"/>
    <property type="match status" value="1"/>
</dbReference>
<feature type="transmembrane region" description="Helical" evidence="11">
    <location>
        <begin position="43"/>
        <end position="60"/>
    </location>
</feature>
<dbReference type="AlphaFoldDB" id="A0A0F3N624"/>
<dbReference type="GO" id="GO:0019646">
    <property type="term" value="P:aerobic electron transport chain"/>
    <property type="evidence" value="ECO:0007669"/>
    <property type="project" value="InterPro"/>
</dbReference>
<dbReference type="Proteomes" id="UP000033546">
    <property type="component" value="Unassembled WGS sequence"/>
</dbReference>
<keyword evidence="6 11" id="KW-1133">Transmembrane helix</keyword>
<evidence type="ECO:0000256" key="3">
    <source>
        <dbReference type="ARBA" id="ARBA00012949"/>
    </source>
</evidence>
<feature type="transmembrane region" description="Helical" evidence="11">
    <location>
        <begin position="136"/>
        <end position="156"/>
    </location>
</feature>
<dbReference type="PROSITE" id="PS50253">
    <property type="entry name" value="COX3"/>
    <property type="match status" value="1"/>
</dbReference>
<dbReference type="EMBL" id="LANU01000003">
    <property type="protein sequence ID" value="KJV63530.1"/>
    <property type="molecule type" value="Genomic_DNA"/>
</dbReference>